<feature type="region of interest" description="Disordered" evidence="6">
    <location>
        <begin position="1"/>
        <end position="26"/>
    </location>
</feature>
<evidence type="ECO:0000256" key="4">
    <source>
        <dbReference type="ARBA" id="ARBA00022833"/>
    </source>
</evidence>
<dbReference type="PANTHER" id="PTHR13340:SF2">
    <property type="entry name" value="GATA ZINC FINGER DOMAIN-CONTAINING PROTEIN 1"/>
    <property type="match status" value="1"/>
</dbReference>
<evidence type="ECO:0000256" key="2">
    <source>
        <dbReference type="ARBA" id="ARBA00022723"/>
    </source>
</evidence>
<feature type="compositionally biased region" description="Basic residues" evidence="6">
    <location>
        <begin position="14"/>
        <end position="24"/>
    </location>
</feature>
<comment type="subcellular location">
    <subcellularLocation>
        <location evidence="1">Nucleus</location>
    </subcellularLocation>
</comment>
<evidence type="ECO:0000256" key="1">
    <source>
        <dbReference type="ARBA" id="ARBA00004123"/>
    </source>
</evidence>
<evidence type="ECO:0000256" key="3">
    <source>
        <dbReference type="ARBA" id="ARBA00022771"/>
    </source>
</evidence>
<evidence type="ECO:0000313" key="10">
    <source>
        <dbReference type="WBParaSite" id="DME_0000858501-mRNA-1"/>
    </source>
</evidence>
<keyword evidence="5" id="KW-0539">Nucleus</keyword>
<dbReference type="Proteomes" id="UP000038040">
    <property type="component" value="Unplaced"/>
</dbReference>
<keyword evidence="3" id="KW-0863">Zinc-finger</keyword>
<organism evidence="8 10">
    <name type="scientific">Dracunculus medinensis</name>
    <name type="common">Guinea worm</name>
    <dbReference type="NCBI Taxonomy" id="318479"/>
    <lineage>
        <taxon>Eukaryota</taxon>
        <taxon>Metazoa</taxon>
        <taxon>Ecdysozoa</taxon>
        <taxon>Nematoda</taxon>
        <taxon>Chromadorea</taxon>
        <taxon>Rhabditida</taxon>
        <taxon>Spirurina</taxon>
        <taxon>Dracunculoidea</taxon>
        <taxon>Dracunculidae</taxon>
        <taxon>Dracunculus</taxon>
    </lineage>
</organism>
<name>A0A0N4ULB7_DRAME</name>
<dbReference type="GO" id="GO:0006325">
    <property type="term" value="P:chromatin organization"/>
    <property type="evidence" value="ECO:0007669"/>
    <property type="project" value="TreeGrafter"/>
</dbReference>
<keyword evidence="4" id="KW-0862">Zinc</keyword>
<evidence type="ECO:0000313" key="7">
    <source>
        <dbReference type="EMBL" id="VDN60459.1"/>
    </source>
</evidence>
<dbReference type="InterPro" id="IPR039050">
    <property type="entry name" value="GATAD1"/>
</dbReference>
<dbReference type="PANTHER" id="PTHR13340">
    <property type="entry name" value="GATA ZINC FINGER DOMAIN-CONTAINING"/>
    <property type="match status" value="1"/>
</dbReference>
<evidence type="ECO:0000256" key="6">
    <source>
        <dbReference type="SAM" id="MobiDB-lite"/>
    </source>
</evidence>
<gene>
    <name evidence="7" type="ORF">DME_LOCUS10432</name>
</gene>
<protein>
    <submittedName>
        <fullName evidence="10">BAH domain-containing protein</fullName>
    </submittedName>
</protein>
<dbReference type="OrthoDB" id="9994231at2759"/>
<keyword evidence="9" id="KW-1185">Reference proteome</keyword>
<sequence length="274" mass="31247">MSNLNGSSAVPSASKKRTSQRIKAHSSGIVLRRTSARAAALSNKSLTGTRKTLENTVFNKYISRRTSLFKNTLPLKAPSLRATMKTHESLFNSKGILFRVGDIISAIDKENGKKYFAQIRGLLTDIYAEKSVALNWFVPLASAADPHIFDAEHFVHAVSDSKFYKLETLDSECLSRFISYDFANQRCCLMWKMNNYPLPNRELLAIIGHTDYGQDCTFLQHVPDLPEYRWKWSPLTCAMDQLRSELCERWKNIRRLDNIQPSLMDKIGIKDDHP</sequence>
<feature type="compositionally biased region" description="Polar residues" evidence="6">
    <location>
        <begin position="1"/>
        <end position="11"/>
    </location>
</feature>
<evidence type="ECO:0000313" key="9">
    <source>
        <dbReference type="Proteomes" id="UP000274756"/>
    </source>
</evidence>
<dbReference type="AlphaFoldDB" id="A0A0N4ULB7"/>
<accession>A0A0N4ULB7</accession>
<dbReference type="Proteomes" id="UP000274756">
    <property type="component" value="Unassembled WGS sequence"/>
</dbReference>
<keyword evidence="2" id="KW-0479">Metal-binding</keyword>
<dbReference type="GO" id="GO:0005634">
    <property type="term" value="C:nucleus"/>
    <property type="evidence" value="ECO:0007669"/>
    <property type="project" value="UniProtKB-SubCell"/>
</dbReference>
<reference evidence="7 9" key="2">
    <citation type="submission" date="2018-11" db="EMBL/GenBank/DDBJ databases">
        <authorList>
            <consortium name="Pathogen Informatics"/>
        </authorList>
    </citation>
    <scope>NUCLEOTIDE SEQUENCE [LARGE SCALE GENOMIC DNA]</scope>
</reference>
<evidence type="ECO:0000313" key="8">
    <source>
        <dbReference type="Proteomes" id="UP000038040"/>
    </source>
</evidence>
<evidence type="ECO:0000256" key="5">
    <source>
        <dbReference type="ARBA" id="ARBA00023242"/>
    </source>
</evidence>
<dbReference type="EMBL" id="UYYG01001217">
    <property type="protein sequence ID" value="VDN60459.1"/>
    <property type="molecule type" value="Genomic_DNA"/>
</dbReference>
<dbReference type="STRING" id="318479.A0A0N4ULB7"/>
<dbReference type="GO" id="GO:0008270">
    <property type="term" value="F:zinc ion binding"/>
    <property type="evidence" value="ECO:0007669"/>
    <property type="project" value="UniProtKB-KW"/>
</dbReference>
<proteinExistence type="predicted"/>
<dbReference type="WBParaSite" id="DME_0000858501-mRNA-1">
    <property type="protein sequence ID" value="DME_0000858501-mRNA-1"/>
    <property type="gene ID" value="DME_0000858501"/>
</dbReference>
<reference evidence="10" key="1">
    <citation type="submission" date="2017-02" db="UniProtKB">
        <authorList>
            <consortium name="WormBaseParasite"/>
        </authorList>
    </citation>
    <scope>IDENTIFICATION</scope>
</reference>